<sequence>EITQRRQPPSSRASTAGKPVEVGRVQKYRTNTGVVQTPSEEVSGTTHNNQHPLQQSLHTNTDNGGRNPYSLKEEVGQSWVANTPKNVQDTKFYPQSDPHPGGVVTGSGISHRYSFRDSVTSQASPSTG</sequence>
<evidence type="ECO:0000256" key="1">
    <source>
        <dbReference type="SAM" id="MobiDB-lite"/>
    </source>
</evidence>
<name>A0A0A9YD36_LYGHE</name>
<feature type="compositionally biased region" description="Polar residues" evidence="1">
    <location>
        <begin position="28"/>
        <end position="64"/>
    </location>
</feature>
<feature type="region of interest" description="Disordered" evidence="1">
    <location>
        <begin position="1"/>
        <end position="109"/>
    </location>
</feature>
<evidence type="ECO:0000313" key="2">
    <source>
        <dbReference type="EMBL" id="JAG30059.1"/>
    </source>
</evidence>
<keyword evidence="2" id="KW-0675">Receptor</keyword>
<gene>
    <name evidence="2" type="primary">PYL10</name>
    <name evidence="2" type="ORF">CM83_105676</name>
</gene>
<organism evidence="2">
    <name type="scientific">Lygus hesperus</name>
    <name type="common">Western plant bug</name>
    <dbReference type="NCBI Taxonomy" id="30085"/>
    <lineage>
        <taxon>Eukaryota</taxon>
        <taxon>Metazoa</taxon>
        <taxon>Ecdysozoa</taxon>
        <taxon>Arthropoda</taxon>
        <taxon>Hexapoda</taxon>
        <taxon>Insecta</taxon>
        <taxon>Pterygota</taxon>
        <taxon>Neoptera</taxon>
        <taxon>Paraneoptera</taxon>
        <taxon>Hemiptera</taxon>
        <taxon>Heteroptera</taxon>
        <taxon>Panheteroptera</taxon>
        <taxon>Cimicomorpha</taxon>
        <taxon>Miridae</taxon>
        <taxon>Mirini</taxon>
        <taxon>Lygus</taxon>
    </lineage>
</organism>
<accession>A0A0A9YD36</accession>
<dbReference type="EMBL" id="GBHO01013545">
    <property type="protein sequence ID" value="JAG30059.1"/>
    <property type="molecule type" value="Transcribed_RNA"/>
</dbReference>
<feature type="non-terminal residue" evidence="2">
    <location>
        <position position="128"/>
    </location>
</feature>
<protein>
    <submittedName>
        <fullName evidence="2">Abscisic acid receptor PYL10</fullName>
    </submittedName>
</protein>
<feature type="compositionally biased region" description="Polar residues" evidence="1">
    <location>
        <begin position="1"/>
        <end position="14"/>
    </location>
</feature>
<feature type="compositionally biased region" description="Polar residues" evidence="1">
    <location>
        <begin position="79"/>
        <end position="89"/>
    </location>
</feature>
<dbReference type="AlphaFoldDB" id="A0A0A9YD36"/>
<reference evidence="2" key="2">
    <citation type="submission" date="2014-07" db="EMBL/GenBank/DDBJ databases">
        <authorList>
            <person name="Hull J."/>
        </authorList>
    </citation>
    <scope>NUCLEOTIDE SEQUENCE</scope>
</reference>
<feature type="non-terminal residue" evidence="2">
    <location>
        <position position="1"/>
    </location>
</feature>
<reference evidence="2" key="1">
    <citation type="journal article" date="2014" name="PLoS ONE">
        <title>Transcriptome-Based Identification of ABC Transporters in the Western Tarnished Plant Bug Lygus hesperus.</title>
        <authorList>
            <person name="Hull J.J."/>
            <person name="Chaney K."/>
            <person name="Geib S.M."/>
            <person name="Fabrick J.A."/>
            <person name="Brent C.S."/>
            <person name="Walsh D."/>
            <person name="Lavine L.C."/>
        </authorList>
    </citation>
    <scope>NUCLEOTIDE SEQUENCE</scope>
</reference>
<proteinExistence type="predicted"/>